<keyword evidence="6 11" id="KW-0732">Signal</keyword>
<dbReference type="NCBIfam" id="TIGR03296">
    <property type="entry name" value="M6dom_TIGR03296"/>
    <property type="match status" value="1"/>
</dbReference>
<dbReference type="RefSeq" id="WP_345715972.1">
    <property type="nucleotide sequence ID" value="NZ_BAABFP010000004.1"/>
</dbReference>
<gene>
    <name evidence="14" type="ORF">ACFQDO_08495</name>
</gene>
<comment type="subcellular location">
    <subcellularLocation>
        <location evidence="2">Secreted</location>
    </subcellularLocation>
</comment>
<dbReference type="InterPro" id="IPR008757">
    <property type="entry name" value="Peptidase_M6-like_domain"/>
</dbReference>
<keyword evidence="15" id="KW-1185">Reference proteome</keyword>
<comment type="caution">
    <text evidence="14">The sequence shown here is derived from an EMBL/GenBank/DDBJ whole genome shotgun (WGS) entry which is preliminary data.</text>
</comment>
<dbReference type="PANTHER" id="PTHR13062:SF12">
    <property type="entry name" value="ALPHA-2-MACROGLOBULIN DOMAIN-CONTAINING PROTEIN"/>
    <property type="match status" value="1"/>
</dbReference>
<evidence type="ECO:0000256" key="8">
    <source>
        <dbReference type="ARBA" id="ARBA00022833"/>
    </source>
</evidence>
<proteinExistence type="predicted"/>
<evidence type="ECO:0000256" key="10">
    <source>
        <dbReference type="SAM" id="MobiDB-lite"/>
    </source>
</evidence>
<dbReference type="PANTHER" id="PTHR13062">
    <property type="entry name" value="COLLAGENASE"/>
    <property type="match status" value="1"/>
</dbReference>
<dbReference type="Pfam" id="PF20773">
    <property type="entry name" value="InhA-like_MAM"/>
    <property type="match status" value="1"/>
</dbReference>
<feature type="domain" description="Immune inhibitor A-like metallopeptidase VEG" evidence="13">
    <location>
        <begin position="638"/>
        <end position="794"/>
    </location>
</feature>
<evidence type="ECO:0000256" key="9">
    <source>
        <dbReference type="ARBA" id="ARBA00023049"/>
    </source>
</evidence>
<feature type="signal peptide" evidence="11">
    <location>
        <begin position="1"/>
        <end position="28"/>
    </location>
</feature>
<keyword evidence="4" id="KW-0645">Protease</keyword>
<evidence type="ECO:0000313" key="14">
    <source>
        <dbReference type="EMBL" id="MFC6007166.1"/>
    </source>
</evidence>
<evidence type="ECO:0000256" key="1">
    <source>
        <dbReference type="ARBA" id="ARBA00001947"/>
    </source>
</evidence>
<evidence type="ECO:0000313" key="15">
    <source>
        <dbReference type="Proteomes" id="UP001596189"/>
    </source>
</evidence>
<keyword evidence="7" id="KW-0378">Hydrolase</keyword>
<evidence type="ECO:0000256" key="7">
    <source>
        <dbReference type="ARBA" id="ARBA00022801"/>
    </source>
</evidence>
<feature type="region of interest" description="Disordered" evidence="10">
    <location>
        <begin position="28"/>
        <end position="58"/>
    </location>
</feature>
<dbReference type="Proteomes" id="UP001596189">
    <property type="component" value="Unassembled WGS sequence"/>
</dbReference>
<keyword evidence="5" id="KW-0479">Metal-binding</keyword>
<dbReference type="SUPFAM" id="SSF55486">
    <property type="entry name" value="Metalloproteases ('zincins'), catalytic domain"/>
    <property type="match status" value="1"/>
</dbReference>
<evidence type="ECO:0000259" key="12">
    <source>
        <dbReference type="Pfam" id="PF05547"/>
    </source>
</evidence>
<dbReference type="Gene3D" id="3.40.390.10">
    <property type="entry name" value="Collagenase (Catalytic Domain)"/>
    <property type="match status" value="1"/>
</dbReference>
<comment type="cofactor">
    <cofactor evidence="1">
        <name>Zn(2+)</name>
        <dbReference type="ChEBI" id="CHEBI:29105"/>
    </cofactor>
</comment>
<keyword evidence="3" id="KW-0964">Secreted</keyword>
<feature type="domain" description="Peptidase M6-like" evidence="12">
    <location>
        <begin position="106"/>
        <end position="419"/>
    </location>
</feature>
<evidence type="ECO:0000256" key="6">
    <source>
        <dbReference type="ARBA" id="ARBA00022729"/>
    </source>
</evidence>
<protein>
    <submittedName>
        <fullName evidence="14">Immune inhibitor A domain-containing protein</fullName>
    </submittedName>
</protein>
<sequence length="806" mass="87036">MRKVTAGVVSLVLASGAGVAIGLAPASAAPPVNGAPSKAKSPTAVSDELSNPQESKRRDLREAALNDVLAGKAKPITKNGSTYVKVGKEATSRKKGQKVAAKTKDQYVELAREKSDKIFVILAEFGNERGTDIDPRYGDVDTDPTTAGPTTFEGPLHNAIPEPNRAQDNSTVWQADYNKQHYQDLYFGKGENSVASYYKKQSSGRYTVSGEVTDWVKVKYNEARYGRSNGFPCAGIVCANTWDLVRDAVNQWVVDQKAAGRTTAQIKADLASYDQWDRYDYDGDGNFNEPDGYLDHFQIVHAGGDQADGDPQQGEDAIWSHRWAVQTGAGSAGPSGNLRGGAQIGDTGLWVGDYTIQPENGGLSVFTHEFGHDLGLPDHYDTNGGDNGVEYWNLMAQSRLNAPGEALGTRPGDLSAWDKLQLGWLDYEIVPAGTKRTLDLGPHEYNSKKAQAVVVPLPAKKITTDLGAPASGTQQWFSGQGDDLNTTLARTVTLAAGTSTLSAKARWNIEDCGPDQCDYAFVEVNDGSGWVSVKTSASEADDPGDVSNGIDGVQATYAPLTADLSAYAGKTVQVRYRYTSDGAQQGQPDADLGWSGLFLDDITLTSGGATVFTDGAETLDPAWTAAGFSRVGASVTNSFANYYIASNRSYVSYDRWLESGPYNFGFANTKPDFVEHFKYQQGLLVNYWDTSQSDNNTSQHNGEGLVLPIDAHPAPIYRIDGLPWRSRVQVYDAPFSLQKADSFTLHINGQASYIRGQNAVPTFDDRKSYWSSVIPQTGVKVPNAGVKIQVTKQDGTSMKIKISSTK</sequence>
<evidence type="ECO:0000256" key="11">
    <source>
        <dbReference type="SAM" id="SignalP"/>
    </source>
</evidence>
<dbReference type="Pfam" id="PF05547">
    <property type="entry name" value="Peptidase_M6"/>
    <property type="match status" value="1"/>
</dbReference>
<accession>A0ABW1JCW3</accession>
<evidence type="ECO:0000256" key="3">
    <source>
        <dbReference type="ARBA" id="ARBA00022525"/>
    </source>
</evidence>
<dbReference type="EMBL" id="JBHSRD010000003">
    <property type="protein sequence ID" value="MFC6007166.1"/>
    <property type="molecule type" value="Genomic_DNA"/>
</dbReference>
<feature type="chain" id="PRO_5045653692" evidence="11">
    <location>
        <begin position="29"/>
        <end position="806"/>
    </location>
</feature>
<keyword evidence="9" id="KW-0482">Metalloprotease</keyword>
<reference evidence="15" key="1">
    <citation type="journal article" date="2019" name="Int. J. Syst. Evol. Microbiol.">
        <title>The Global Catalogue of Microorganisms (GCM) 10K type strain sequencing project: providing services to taxonomists for standard genome sequencing and annotation.</title>
        <authorList>
            <consortium name="The Broad Institute Genomics Platform"/>
            <consortium name="The Broad Institute Genome Sequencing Center for Infectious Disease"/>
            <person name="Wu L."/>
            <person name="Ma J."/>
        </authorList>
    </citation>
    <scope>NUCLEOTIDE SEQUENCE [LARGE SCALE GENOMIC DNA]</scope>
    <source>
        <strain evidence="15">KACC 14249</strain>
    </source>
</reference>
<evidence type="ECO:0000259" key="13">
    <source>
        <dbReference type="Pfam" id="PF20774"/>
    </source>
</evidence>
<evidence type="ECO:0000256" key="2">
    <source>
        <dbReference type="ARBA" id="ARBA00004613"/>
    </source>
</evidence>
<dbReference type="InterPro" id="IPR024079">
    <property type="entry name" value="MetalloPept_cat_dom_sf"/>
</dbReference>
<dbReference type="PIRSF" id="PIRSF007519">
    <property type="entry name" value="Protease_InhA"/>
    <property type="match status" value="1"/>
</dbReference>
<evidence type="ECO:0000256" key="4">
    <source>
        <dbReference type="ARBA" id="ARBA00022670"/>
    </source>
</evidence>
<dbReference type="InterPro" id="IPR048665">
    <property type="entry name" value="InhA-like_VEG"/>
</dbReference>
<dbReference type="InterPro" id="IPR012300">
    <property type="entry name" value="Pept_M6_InhA"/>
</dbReference>
<name>A0ABW1JCW3_9ACTN</name>
<dbReference type="Pfam" id="PF20774">
    <property type="entry name" value="InhA-like_VEG"/>
    <property type="match status" value="1"/>
</dbReference>
<organism evidence="14 15">
    <name type="scientific">Angustibacter luteus</name>
    <dbReference type="NCBI Taxonomy" id="658456"/>
    <lineage>
        <taxon>Bacteria</taxon>
        <taxon>Bacillati</taxon>
        <taxon>Actinomycetota</taxon>
        <taxon>Actinomycetes</taxon>
        <taxon>Kineosporiales</taxon>
        <taxon>Kineosporiaceae</taxon>
    </lineage>
</organism>
<evidence type="ECO:0000256" key="5">
    <source>
        <dbReference type="ARBA" id="ARBA00022723"/>
    </source>
</evidence>
<keyword evidence="8" id="KW-0862">Zinc</keyword>